<dbReference type="Pfam" id="PF02365">
    <property type="entry name" value="NAM"/>
    <property type="match status" value="1"/>
</dbReference>
<feature type="domain" description="NAC" evidence="5">
    <location>
        <begin position="1"/>
        <end position="89"/>
    </location>
</feature>
<evidence type="ECO:0000256" key="4">
    <source>
        <dbReference type="ARBA" id="ARBA00023242"/>
    </source>
</evidence>
<dbReference type="Gene3D" id="2.170.150.80">
    <property type="entry name" value="NAC domain"/>
    <property type="match status" value="1"/>
</dbReference>
<dbReference type="EnsemblPlants" id="AET2Gv21289000.4">
    <property type="protein sequence ID" value="AET2Gv21289000.4"/>
    <property type="gene ID" value="AET2Gv21289000"/>
</dbReference>
<dbReference type="GO" id="GO:0003677">
    <property type="term" value="F:DNA binding"/>
    <property type="evidence" value="ECO:0007669"/>
    <property type="project" value="UniProtKB-KW"/>
</dbReference>
<reference evidence="6" key="3">
    <citation type="journal article" date="2017" name="Nature">
        <title>Genome sequence of the progenitor of the wheat D genome Aegilops tauschii.</title>
        <authorList>
            <person name="Luo M.C."/>
            <person name="Gu Y.Q."/>
            <person name="Puiu D."/>
            <person name="Wang H."/>
            <person name="Twardziok S.O."/>
            <person name="Deal K.R."/>
            <person name="Huo N."/>
            <person name="Zhu T."/>
            <person name="Wang L."/>
            <person name="Wang Y."/>
            <person name="McGuire P.E."/>
            <person name="Liu S."/>
            <person name="Long H."/>
            <person name="Ramasamy R.K."/>
            <person name="Rodriguez J.C."/>
            <person name="Van S.L."/>
            <person name="Yuan L."/>
            <person name="Wang Z."/>
            <person name="Xia Z."/>
            <person name="Xiao L."/>
            <person name="Anderson O.D."/>
            <person name="Ouyang S."/>
            <person name="Liang Y."/>
            <person name="Zimin A.V."/>
            <person name="Pertea G."/>
            <person name="Qi P."/>
            <person name="Bennetzen J.L."/>
            <person name="Dai X."/>
            <person name="Dawson M.W."/>
            <person name="Muller H.G."/>
            <person name="Kugler K."/>
            <person name="Rivarola-Duarte L."/>
            <person name="Spannagl M."/>
            <person name="Mayer K.F.X."/>
            <person name="Lu F.H."/>
            <person name="Bevan M.W."/>
            <person name="Leroy P."/>
            <person name="Li P."/>
            <person name="You F.M."/>
            <person name="Sun Q."/>
            <person name="Liu Z."/>
            <person name="Lyons E."/>
            <person name="Wicker T."/>
            <person name="Salzberg S.L."/>
            <person name="Devos K.M."/>
            <person name="Dvorak J."/>
        </authorList>
    </citation>
    <scope>NUCLEOTIDE SEQUENCE [LARGE SCALE GENOMIC DNA]</scope>
    <source>
        <strain evidence="6">cv. AL8/78</strain>
    </source>
</reference>
<reference evidence="7" key="1">
    <citation type="journal article" date="2014" name="Science">
        <title>Ancient hybridizations among the ancestral genomes of bread wheat.</title>
        <authorList>
            <consortium name="International Wheat Genome Sequencing Consortium,"/>
            <person name="Marcussen T."/>
            <person name="Sandve S.R."/>
            <person name="Heier L."/>
            <person name="Spannagl M."/>
            <person name="Pfeifer M."/>
            <person name="Jakobsen K.S."/>
            <person name="Wulff B.B."/>
            <person name="Steuernagel B."/>
            <person name="Mayer K.F."/>
            <person name="Olsen O.A."/>
        </authorList>
    </citation>
    <scope>NUCLEOTIDE SEQUENCE [LARGE SCALE GENOMIC DNA]</scope>
    <source>
        <strain evidence="7">cv. AL8/78</strain>
    </source>
</reference>
<keyword evidence="4" id="KW-0539">Nucleus</keyword>
<dbReference type="PROSITE" id="PS51005">
    <property type="entry name" value="NAC"/>
    <property type="match status" value="1"/>
</dbReference>
<sequence>WYFFSFKDRKYPSGTRTNRATAAGFWKATGRDKPVMSSRSRGVIGMRKTLVFYRGRAPNGGRLGGVPGVPEAGGEPEAVLHLPAAIRRRSGPRRLLRHAASAARPSRWRPPFPAERRWRCRSRHTRVPRPGRPVLL</sequence>
<proteinExistence type="predicted"/>
<accession>A0A453DKU7</accession>
<dbReference type="Proteomes" id="UP000015105">
    <property type="component" value="Chromosome 2D"/>
</dbReference>
<dbReference type="SUPFAM" id="SSF101941">
    <property type="entry name" value="NAC domain"/>
    <property type="match status" value="1"/>
</dbReference>
<reference evidence="6" key="5">
    <citation type="journal article" date="2021" name="G3 (Bethesda)">
        <title>Aegilops tauschii genome assembly Aet v5.0 features greater sequence contiguity and improved annotation.</title>
        <authorList>
            <person name="Wang L."/>
            <person name="Zhu T."/>
            <person name="Rodriguez J.C."/>
            <person name="Deal K.R."/>
            <person name="Dubcovsky J."/>
            <person name="McGuire P.E."/>
            <person name="Lux T."/>
            <person name="Spannagl M."/>
            <person name="Mayer K.F.X."/>
            <person name="Baldrich P."/>
            <person name="Meyers B.C."/>
            <person name="Huo N."/>
            <person name="Gu Y.Q."/>
            <person name="Zhou H."/>
            <person name="Devos K.M."/>
            <person name="Bennetzen J.L."/>
            <person name="Unver T."/>
            <person name="Budak H."/>
            <person name="Gulick P.J."/>
            <person name="Galiba G."/>
            <person name="Kalapos B."/>
            <person name="Nelson D.R."/>
            <person name="Li P."/>
            <person name="You F.M."/>
            <person name="Luo M.C."/>
            <person name="Dvorak J."/>
        </authorList>
    </citation>
    <scope>NUCLEOTIDE SEQUENCE [LARGE SCALE GENOMIC DNA]</scope>
    <source>
        <strain evidence="6">cv. AL8/78</strain>
    </source>
</reference>
<dbReference type="InterPro" id="IPR003441">
    <property type="entry name" value="NAC-dom"/>
</dbReference>
<dbReference type="AlphaFoldDB" id="A0A453DKU7"/>
<evidence type="ECO:0000313" key="6">
    <source>
        <dbReference type="EnsemblPlants" id="AET2Gv21289000.4"/>
    </source>
</evidence>
<keyword evidence="7" id="KW-1185">Reference proteome</keyword>
<reference evidence="6" key="4">
    <citation type="submission" date="2019-03" db="UniProtKB">
        <authorList>
            <consortium name="EnsemblPlants"/>
        </authorList>
    </citation>
    <scope>IDENTIFICATION</scope>
</reference>
<name>A0A453DKU7_AEGTS</name>
<reference evidence="7" key="2">
    <citation type="journal article" date="2017" name="Nat. Plants">
        <title>The Aegilops tauschii genome reveals multiple impacts of transposons.</title>
        <authorList>
            <person name="Zhao G."/>
            <person name="Zou C."/>
            <person name="Li K."/>
            <person name="Wang K."/>
            <person name="Li T."/>
            <person name="Gao L."/>
            <person name="Zhang X."/>
            <person name="Wang H."/>
            <person name="Yang Z."/>
            <person name="Liu X."/>
            <person name="Jiang W."/>
            <person name="Mao L."/>
            <person name="Kong X."/>
            <person name="Jiao Y."/>
            <person name="Jia J."/>
        </authorList>
    </citation>
    <scope>NUCLEOTIDE SEQUENCE [LARGE SCALE GENOMIC DNA]</scope>
    <source>
        <strain evidence="7">cv. AL8/78</strain>
    </source>
</reference>
<dbReference type="PANTHER" id="PTHR31744">
    <property type="entry name" value="PROTEIN CUP-SHAPED COTYLEDON 2-RELATED"/>
    <property type="match status" value="1"/>
</dbReference>
<evidence type="ECO:0000259" key="5">
    <source>
        <dbReference type="PROSITE" id="PS51005"/>
    </source>
</evidence>
<dbReference type="InterPro" id="IPR036093">
    <property type="entry name" value="NAC_dom_sf"/>
</dbReference>
<dbReference type="Gramene" id="AET2Gv21289000.4">
    <property type="protein sequence ID" value="AET2Gv21289000.4"/>
    <property type="gene ID" value="AET2Gv21289000"/>
</dbReference>
<evidence type="ECO:0000256" key="1">
    <source>
        <dbReference type="ARBA" id="ARBA00023015"/>
    </source>
</evidence>
<organism evidence="6 7">
    <name type="scientific">Aegilops tauschii subsp. strangulata</name>
    <name type="common">Goatgrass</name>
    <dbReference type="NCBI Taxonomy" id="200361"/>
    <lineage>
        <taxon>Eukaryota</taxon>
        <taxon>Viridiplantae</taxon>
        <taxon>Streptophyta</taxon>
        <taxon>Embryophyta</taxon>
        <taxon>Tracheophyta</taxon>
        <taxon>Spermatophyta</taxon>
        <taxon>Magnoliopsida</taxon>
        <taxon>Liliopsida</taxon>
        <taxon>Poales</taxon>
        <taxon>Poaceae</taxon>
        <taxon>BOP clade</taxon>
        <taxon>Pooideae</taxon>
        <taxon>Triticodae</taxon>
        <taxon>Triticeae</taxon>
        <taxon>Triticinae</taxon>
        <taxon>Aegilops</taxon>
    </lineage>
</organism>
<evidence type="ECO:0000256" key="3">
    <source>
        <dbReference type="ARBA" id="ARBA00023163"/>
    </source>
</evidence>
<keyword evidence="2" id="KW-0238">DNA-binding</keyword>
<evidence type="ECO:0000313" key="7">
    <source>
        <dbReference type="Proteomes" id="UP000015105"/>
    </source>
</evidence>
<dbReference type="GO" id="GO:0006355">
    <property type="term" value="P:regulation of DNA-templated transcription"/>
    <property type="evidence" value="ECO:0007669"/>
    <property type="project" value="InterPro"/>
</dbReference>
<keyword evidence="3" id="KW-0804">Transcription</keyword>
<protein>
    <recommendedName>
        <fullName evidence="5">NAC domain-containing protein</fullName>
    </recommendedName>
</protein>
<dbReference type="PANTHER" id="PTHR31744:SF211">
    <property type="entry name" value="OS04G0691300 PROTEIN"/>
    <property type="match status" value="1"/>
</dbReference>
<keyword evidence="1" id="KW-0805">Transcription regulation</keyword>
<evidence type="ECO:0000256" key="2">
    <source>
        <dbReference type="ARBA" id="ARBA00023125"/>
    </source>
</evidence>